<accession>A0ABW6CYW2</accession>
<dbReference type="Proteomes" id="UP001598114">
    <property type="component" value="Unassembled WGS sequence"/>
</dbReference>
<evidence type="ECO:0008006" key="3">
    <source>
        <dbReference type="Google" id="ProtNLM"/>
    </source>
</evidence>
<dbReference type="PROSITE" id="PS51257">
    <property type="entry name" value="PROKAR_LIPOPROTEIN"/>
    <property type="match status" value="1"/>
</dbReference>
<proteinExistence type="predicted"/>
<organism evidence="1 2">
    <name type="scientific">Aquirufa echingensis</name>
    <dbReference type="NCBI Taxonomy" id="3096516"/>
    <lineage>
        <taxon>Bacteria</taxon>
        <taxon>Pseudomonadati</taxon>
        <taxon>Bacteroidota</taxon>
        <taxon>Cytophagia</taxon>
        <taxon>Cytophagales</taxon>
        <taxon>Flectobacillaceae</taxon>
        <taxon>Aquirufa</taxon>
    </lineage>
</organism>
<reference evidence="1 2" key="1">
    <citation type="submission" date="2024-03" db="EMBL/GenBank/DDBJ databases">
        <title>Aquirufa genome sequencing.</title>
        <authorList>
            <person name="Pitt A."/>
            <person name="Hahn M.W."/>
        </authorList>
    </citation>
    <scope>NUCLEOTIDE SEQUENCE [LARGE SCALE GENOMIC DNA]</scope>
    <source>
        <strain evidence="1 2">PLAD-142S6K</strain>
    </source>
</reference>
<sequence>MYKYYSFLIVFFLVSCIHGEGIEPSDDNELITTVKLVFTPQDDDDDTTIPLNFYWKDTEGDGVVDRLDPIVLNDNTQYDLQVQLFDETKTPRVDISKAIVEEADVHLFVYKIIPASLLKLSIKDRDSKGLALGLRGDIKTGSKGNGKMRVLLKHQPPVNGQHVKNGQEEPGSTDVDIEFNISIK</sequence>
<dbReference type="EMBL" id="JBBKYA010000004">
    <property type="protein sequence ID" value="MFD3276148.1"/>
    <property type="molecule type" value="Genomic_DNA"/>
</dbReference>
<comment type="caution">
    <text evidence="1">The sequence shown here is derived from an EMBL/GenBank/DDBJ whole genome shotgun (WGS) entry which is preliminary data.</text>
</comment>
<name>A0ABW6CYW2_9BACT</name>
<evidence type="ECO:0000313" key="2">
    <source>
        <dbReference type="Proteomes" id="UP001598114"/>
    </source>
</evidence>
<gene>
    <name evidence="1" type="ORF">SKC38_07910</name>
</gene>
<evidence type="ECO:0000313" key="1">
    <source>
        <dbReference type="EMBL" id="MFD3276148.1"/>
    </source>
</evidence>
<keyword evidence="2" id="KW-1185">Reference proteome</keyword>
<protein>
    <recommendedName>
        <fullName evidence="3">Type 1 periplasmic binding fold superfamily protein</fullName>
    </recommendedName>
</protein>
<dbReference type="RefSeq" id="WP_377976605.1">
    <property type="nucleotide sequence ID" value="NZ_JBBKYA010000004.1"/>
</dbReference>